<dbReference type="PANTHER" id="PTHR15336">
    <property type="entry name" value="UBIQUINOL-CYTOCHROME C REDUCTASE COMPLEX 7.8 KDA PROTEIN"/>
    <property type="match status" value="1"/>
</dbReference>
<reference evidence="10" key="1">
    <citation type="submission" date="2014-08" db="EMBL/GenBank/DDBJ databases">
        <authorList>
            <person name="Murali S."/>
            <person name="Richards S."/>
            <person name="Bandaranaike D."/>
            <person name="Bellair M."/>
            <person name="Blankenburg K."/>
            <person name="Chao H."/>
            <person name="Dinh H."/>
            <person name="Doddapaneni H."/>
            <person name="Dugan-Rocha S."/>
            <person name="Elkadiri S."/>
            <person name="Gnanaolivu R."/>
            <person name="Hughes D."/>
            <person name="Lee S."/>
            <person name="Li M."/>
            <person name="Ming W."/>
            <person name="Munidasa M."/>
            <person name="Muniz J."/>
            <person name="Nguyen L."/>
            <person name="Osuji N."/>
            <person name="Pu L.-L."/>
            <person name="Puazo M."/>
            <person name="Skinner E."/>
            <person name="Qu C."/>
            <person name="Quiroz J."/>
            <person name="Raj R."/>
            <person name="Weissenberger G."/>
            <person name="Xin Y."/>
            <person name="Zou X."/>
            <person name="Han Y."/>
            <person name="Worley K."/>
            <person name="Muzny D."/>
            <person name="Gibbs R."/>
        </authorList>
    </citation>
    <scope>NUCLEOTIDE SEQUENCE</scope>
    <source>
        <strain evidence="10">HAZT.00-mixed</strain>
        <tissue evidence="10">Whole organism</tissue>
    </source>
</reference>
<sequence length="92" mass="10457">MILKLATCFQDPHDVLKEKCTATSTCTALKEKLDECSDRVNSKSNTTETCYEELIDLIQCVDHFGEDPVLEIGMREALFAHTLFTIRTLLFL</sequence>
<dbReference type="InterPro" id="IPR003422">
    <property type="entry name" value="Cyt_b-c1_6"/>
</dbReference>
<keyword evidence="4" id="KW-0679">Respiratory chain</keyword>
<evidence type="ECO:0000259" key="9">
    <source>
        <dbReference type="Pfam" id="PF02320"/>
    </source>
</evidence>
<dbReference type="SUPFAM" id="SSF81531">
    <property type="entry name" value="Non-heme 11 kDa protein of cytochrome bc1 complex (Ubiquinol-cytochrome c reductase)"/>
    <property type="match status" value="1"/>
</dbReference>
<evidence type="ECO:0000313" key="10">
    <source>
        <dbReference type="EMBL" id="KAA0189607.1"/>
    </source>
</evidence>
<keyword evidence="3" id="KW-0813">Transport</keyword>
<feature type="domain" description="Ubiquinol-cytochrome C reductase hinge" evidence="9">
    <location>
        <begin position="11"/>
        <end position="63"/>
    </location>
</feature>
<dbReference type="Pfam" id="PF02320">
    <property type="entry name" value="UCR_hinge"/>
    <property type="match status" value="1"/>
</dbReference>
<dbReference type="EMBL" id="JQDR03013444">
    <property type="protein sequence ID" value="KAA0189607.1"/>
    <property type="molecule type" value="Genomic_DNA"/>
</dbReference>
<dbReference type="Gene3D" id="1.10.287.20">
    <property type="entry name" value="Ubiquinol-cytochrome C reductase hinge domain"/>
    <property type="match status" value="1"/>
</dbReference>
<comment type="subcellular location">
    <subcellularLocation>
        <location evidence="1">Mitochondrion inner membrane</location>
        <topology evidence="1">Peripheral membrane protein</topology>
        <orientation evidence="1">Intermembrane side</orientation>
    </subcellularLocation>
</comment>
<organism evidence="10">
    <name type="scientific">Hyalella azteca</name>
    <name type="common">Amphipod</name>
    <dbReference type="NCBI Taxonomy" id="294128"/>
    <lineage>
        <taxon>Eukaryota</taxon>
        <taxon>Metazoa</taxon>
        <taxon>Ecdysozoa</taxon>
        <taxon>Arthropoda</taxon>
        <taxon>Crustacea</taxon>
        <taxon>Multicrustacea</taxon>
        <taxon>Malacostraca</taxon>
        <taxon>Eumalacostraca</taxon>
        <taxon>Peracarida</taxon>
        <taxon>Amphipoda</taxon>
        <taxon>Senticaudata</taxon>
        <taxon>Talitrida</taxon>
        <taxon>Talitroidea</taxon>
        <taxon>Hyalellidae</taxon>
        <taxon>Hyalella</taxon>
    </lineage>
</organism>
<accession>A0A6A0GVG1</accession>
<dbReference type="InterPro" id="IPR023184">
    <property type="entry name" value="Ubol_cytC_Rdtase_hinge_dom"/>
</dbReference>
<keyword evidence="6" id="KW-0249">Electron transport</keyword>
<keyword evidence="7" id="KW-0496">Mitochondrion</keyword>
<dbReference type="InterPro" id="IPR036811">
    <property type="entry name" value="Ubol_cytC_Rdtase_hinge_dom_sf"/>
</dbReference>
<protein>
    <recommendedName>
        <fullName evidence="9">Ubiquinol-cytochrome C reductase hinge domain-containing protein</fullName>
    </recommendedName>
</protein>
<evidence type="ECO:0000256" key="8">
    <source>
        <dbReference type="ARBA" id="ARBA00023136"/>
    </source>
</evidence>
<evidence type="ECO:0000256" key="1">
    <source>
        <dbReference type="ARBA" id="ARBA00004137"/>
    </source>
</evidence>
<keyword evidence="5" id="KW-0999">Mitochondrion inner membrane</keyword>
<comment type="similarity">
    <text evidence="2">Belongs to the UQCRH/QCR6 family.</text>
</comment>
<dbReference type="GO" id="GO:0006122">
    <property type="term" value="P:mitochondrial electron transport, ubiquinol to cytochrome c"/>
    <property type="evidence" value="ECO:0007669"/>
    <property type="project" value="InterPro"/>
</dbReference>
<proteinExistence type="inferred from homology"/>
<name>A0A6A0GVG1_HYAAZ</name>
<dbReference type="Proteomes" id="UP000711488">
    <property type="component" value="Unassembled WGS sequence"/>
</dbReference>
<dbReference type="OrthoDB" id="405848at2759"/>
<evidence type="ECO:0000256" key="3">
    <source>
        <dbReference type="ARBA" id="ARBA00022448"/>
    </source>
</evidence>
<evidence type="ECO:0000256" key="7">
    <source>
        <dbReference type="ARBA" id="ARBA00023128"/>
    </source>
</evidence>
<evidence type="ECO:0000256" key="2">
    <source>
        <dbReference type="ARBA" id="ARBA00006498"/>
    </source>
</evidence>
<dbReference type="AlphaFoldDB" id="A0A6A0GVG1"/>
<gene>
    <name evidence="10" type="ORF">HAZT_HAZT007243</name>
</gene>
<evidence type="ECO:0000256" key="5">
    <source>
        <dbReference type="ARBA" id="ARBA00022792"/>
    </source>
</evidence>
<evidence type="ECO:0000256" key="6">
    <source>
        <dbReference type="ARBA" id="ARBA00022982"/>
    </source>
</evidence>
<dbReference type="GO" id="GO:0005743">
    <property type="term" value="C:mitochondrial inner membrane"/>
    <property type="evidence" value="ECO:0007669"/>
    <property type="project" value="UniProtKB-SubCell"/>
</dbReference>
<reference evidence="10" key="3">
    <citation type="submission" date="2019-06" db="EMBL/GenBank/DDBJ databases">
        <authorList>
            <person name="Poynton C."/>
            <person name="Hasenbein S."/>
            <person name="Benoit J.B."/>
            <person name="Sepulveda M.S."/>
            <person name="Poelchau M.F."/>
            <person name="Murali S.C."/>
            <person name="Chen S."/>
            <person name="Glastad K.M."/>
            <person name="Werren J.H."/>
            <person name="Vineis J.H."/>
            <person name="Bowen J.L."/>
            <person name="Friedrich M."/>
            <person name="Jones J."/>
            <person name="Robertson H.M."/>
            <person name="Feyereisen R."/>
            <person name="Mechler-Hickson A."/>
            <person name="Mathers N."/>
            <person name="Lee C.E."/>
            <person name="Colbourne J.K."/>
            <person name="Biales A."/>
            <person name="Johnston J.S."/>
            <person name="Wellborn G.A."/>
            <person name="Rosendale A.J."/>
            <person name="Cridge A.G."/>
            <person name="Munoz-Torres M.C."/>
            <person name="Bain P.A."/>
            <person name="Manny A.R."/>
            <person name="Major K.M."/>
            <person name="Lambert F.N."/>
            <person name="Vulpe C.D."/>
            <person name="Tuck P."/>
            <person name="Blalock B.J."/>
            <person name="Lin Y.-Y."/>
            <person name="Smith M.E."/>
            <person name="Ochoa-Acuna H."/>
            <person name="Chen M.-J.M."/>
            <person name="Childers C.P."/>
            <person name="Qu J."/>
            <person name="Dugan S."/>
            <person name="Lee S.L."/>
            <person name="Chao H."/>
            <person name="Dinh H."/>
            <person name="Han Y."/>
            <person name="Doddapaneni H."/>
            <person name="Worley K.C."/>
            <person name="Muzny D.M."/>
            <person name="Gibbs R.A."/>
            <person name="Richards S."/>
        </authorList>
    </citation>
    <scope>NUCLEOTIDE SEQUENCE</scope>
    <source>
        <strain evidence="10">HAZT.00-mixed</strain>
        <tissue evidence="10">Whole organism</tissue>
    </source>
</reference>
<reference evidence="10" key="2">
    <citation type="journal article" date="2018" name="Environ. Sci. Technol.">
        <title>The Toxicogenome of Hyalella azteca: A Model for Sediment Ecotoxicology and Evolutionary Toxicology.</title>
        <authorList>
            <person name="Poynton H.C."/>
            <person name="Hasenbein S."/>
            <person name="Benoit J.B."/>
            <person name="Sepulveda M.S."/>
            <person name="Poelchau M.F."/>
            <person name="Hughes D.S.T."/>
            <person name="Murali S.C."/>
            <person name="Chen S."/>
            <person name="Glastad K.M."/>
            <person name="Goodisman M.A.D."/>
            <person name="Werren J.H."/>
            <person name="Vineis J.H."/>
            <person name="Bowen J.L."/>
            <person name="Friedrich M."/>
            <person name="Jones J."/>
            <person name="Robertson H.M."/>
            <person name="Feyereisen R."/>
            <person name="Mechler-Hickson A."/>
            <person name="Mathers N."/>
            <person name="Lee C.E."/>
            <person name="Colbourne J.K."/>
            <person name="Biales A."/>
            <person name="Johnston J.S."/>
            <person name="Wellborn G.A."/>
            <person name="Rosendale A.J."/>
            <person name="Cridge A.G."/>
            <person name="Munoz-Torres M.C."/>
            <person name="Bain P.A."/>
            <person name="Manny A.R."/>
            <person name="Major K.M."/>
            <person name="Lambert F.N."/>
            <person name="Vulpe C.D."/>
            <person name="Tuck P."/>
            <person name="Blalock B.J."/>
            <person name="Lin Y.Y."/>
            <person name="Smith M.E."/>
            <person name="Ochoa-Acuna H."/>
            <person name="Chen M.M."/>
            <person name="Childers C.P."/>
            <person name="Qu J."/>
            <person name="Dugan S."/>
            <person name="Lee S.L."/>
            <person name="Chao H."/>
            <person name="Dinh H."/>
            <person name="Han Y."/>
            <person name="Doddapaneni H."/>
            <person name="Worley K.C."/>
            <person name="Muzny D.M."/>
            <person name="Gibbs R.A."/>
            <person name="Richards S."/>
        </authorList>
    </citation>
    <scope>NUCLEOTIDE SEQUENCE</scope>
    <source>
        <strain evidence="10">HAZT.00-mixed</strain>
        <tissue evidence="10">Whole organism</tissue>
    </source>
</reference>
<dbReference type="PANTHER" id="PTHR15336:SF0">
    <property type="entry name" value="CYTOCHROME B-C1 COMPLEX SUBUNIT 6, MITOCHONDRIAL"/>
    <property type="match status" value="1"/>
</dbReference>
<keyword evidence="8" id="KW-0472">Membrane</keyword>
<comment type="caution">
    <text evidence="10">The sequence shown here is derived from an EMBL/GenBank/DDBJ whole genome shotgun (WGS) entry which is preliminary data.</text>
</comment>
<evidence type="ECO:0000256" key="4">
    <source>
        <dbReference type="ARBA" id="ARBA00022660"/>
    </source>
</evidence>